<dbReference type="RefSeq" id="WP_305173794.1">
    <property type="nucleotide sequence ID" value="NZ_JAUUDS010000007.1"/>
</dbReference>
<dbReference type="Proteomes" id="UP001230685">
    <property type="component" value="Unassembled WGS sequence"/>
</dbReference>
<comment type="caution">
    <text evidence="5">The sequence shown here is derived from an EMBL/GenBank/DDBJ whole genome shotgun (WGS) entry which is preliminary data.</text>
</comment>
<keyword evidence="3" id="KW-0520">NAD</keyword>
<protein>
    <submittedName>
        <fullName evidence="5">SDR family oxidoreductase</fullName>
        <ecNumber evidence="5">1.1.-.-</ecNumber>
    </submittedName>
</protein>
<organism evidence="5 6">
    <name type="scientific">Sphingomonas aurea</name>
    <dbReference type="NCBI Taxonomy" id="3063994"/>
    <lineage>
        <taxon>Bacteria</taxon>
        <taxon>Pseudomonadati</taxon>
        <taxon>Pseudomonadota</taxon>
        <taxon>Alphaproteobacteria</taxon>
        <taxon>Sphingomonadales</taxon>
        <taxon>Sphingomonadaceae</taxon>
        <taxon>Sphingomonas</taxon>
    </lineage>
</organism>
<dbReference type="PROSITE" id="PS00061">
    <property type="entry name" value="ADH_SHORT"/>
    <property type="match status" value="1"/>
</dbReference>
<proteinExistence type="inferred from homology"/>
<accession>A0ABT9EM88</accession>
<reference evidence="5 6" key="1">
    <citation type="submission" date="2023-07" db="EMBL/GenBank/DDBJ databases">
        <authorList>
            <person name="Kim M.K."/>
        </authorList>
    </citation>
    <scope>NUCLEOTIDE SEQUENCE [LARGE SCALE GENOMIC DNA]</scope>
    <source>
        <strain evidence="5 6">KR1UV-12</strain>
    </source>
</reference>
<dbReference type="PANTHER" id="PTHR24321:SF8">
    <property type="entry name" value="ESTRADIOL 17-BETA-DEHYDROGENASE 8-RELATED"/>
    <property type="match status" value="1"/>
</dbReference>
<dbReference type="Gene3D" id="3.40.50.720">
    <property type="entry name" value="NAD(P)-binding Rossmann-like Domain"/>
    <property type="match status" value="1"/>
</dbReference>
<dbReference type="Pfam" id="PF13561">
    <property type="entry name" value="adh_short_C2"/>
    <property type="match status" value="1"/>
</dbReference>
<dbReference type="InterPro" id="IPR057326">
    <property type="entry name" value="KR_dom"/>
</dbReference>
<feature type="domain" description="Ketoreductase" evidence="4">
    <location>
        <begin position="11"/>
        <end position="190"/>
    </location>
</feature>
<dbReference type="EMBL" id="JAUUDS010000007">
    <property type="protein sequence ID" value="MDP1028079.1"/>
    <property type="molecule type" value="Genomic_DNA"/>
</dbReference>
<evidence type="ECO:0000256" key="3">
    <source>
        <dbReference type="ARBA" id="ARBA00023027"/>
    </source>
</evidence>
<evidence type="ECO:0000313" key="6">
    <source>
        <dbReference type="Proteomes" id="UP001230685"/>
    </source>
</evidence>
<comment type="similarity">
    <text evidence="1">Belongs to the short-chain dehydrogenases/reductases (SDR) family.</text>
</comment>
<sequence>MVPPDRASPDRVILVTGAASGIGLATAMRLATEGAARLVLVDRDADALARIDMPCSIDLLPGDVADEAFWDAASPYLGGLTGAVVNAGVAGGGMIADLSLAEWRRVLSVNLDGAFLTLRAALRAMTGAGAIVAVASATALKAEAGTGAYAASKAGLMQLVRVAAKEGAARGLRVNAVAPGGVATPIWDSAPFFAARARKLGRDAALAEMAAASTPLGRFATAEEVAGQIAFLLSDAAASMTGSVLVGDGGYSL</sequence>
<dbReference type="InterPro" id="IPR002347">
    <property type="entry name" value="SDR_fam"/>
</dbReference>
<dbReference type="GO" id="GO:0016491">
    <property type="term" value="F:oxidoreductase activity"/>
    <property type="evidence" value="ECO:0007669"/>
    <property type="project" value="UniProtKB-KW"/>
</dbReference>
<dbReference type="InterPro" id="IPR020904">
    <property type="entry name" value="Sc_DH/Rdtase_CS"/>
</dbReference>
<evidence type="ECO:0000256" key="1">
    <source>
        <dbReference type="ARBA" id="ARBA00006484"/>
    </source>
</evidence>
<dbReference type="SUPFAM" id="SSF51735">
    <property type="entry name" value="NAD(P)-binding Rossmann-fold domains"/>
    <property type="match status" value="1"/>
</dbReference>
<evidence type="ECO:0000259" key="4">
    <source>
        <dbReference type="SMART" id="SM00822"/>
    </source>
</evidence>
<dbReference type="SMART" id="SM00822">
    <property type="entry name" value="PKS_KR"/>
    <property type="match status" value="1"/>
</dbReference>
<dbReference type="InterPro" id="IPR036291">
    <property type="entry name" value="NAD(P)-bd_dom_sf"/>
</dbReference>
<dbReference type="PANTHER" id="PTHR24321">
    <property type="entry name" value="DEHYDROGENASES, SHORT CHAIN"/>
    <property type="match status" value="1"/>
</dbReference>
<dbReference type="CDD" id="cd05233">
    <property type="entry name" value="SDR_c"/>
    <property type="match status" value="1"/>
</dbReference>
<dbReference type="EC" id="1.1.-.-" evidence="5"/>
<evidence type="ECO:0000256" key="2">
    <source>
        <dbReference type="ARBA" id="ARBA00023002"/>
    </source>
</evidence>
<evidence type="ECO:0000313" key="5">
    <source>
        <dbReference type="EMBL" id="MDP1028079.1"/>
    </source>
</evidence>
<keyword evidence="6" id="KW-1185">Reference proteome</keyword>
<dbReference type="PRINTS" id="PR00081">
    <property type="entry name" value="GDHRDH"/>
</dbReference>
<name>A0ABT9EM88_9SPHN</name>
<gene>
    <name evidence="5" type="ORF">Q5H91_12720</name>
</gene>
<keyword evidence="2 5" id="KW-0560">Oxidoreductase</keyword>